<gene>
    <name evidence="1" type="ORF">ILUMI_14569</name>
</gene>
<evidence type="ECO:0000313" key="1">
    <source>
        <dbReference type="EMBL" id="KAF2891604.1"/>
    </source>
</evidence>
<sequence>QDIKVLTLRKSLFLNPLYYQPVFTPNMSGRQYEILLRCFKCTTDRDSKDRLSKVHPLLERLLKNILPR</sequence>
<dbReference type="AlphaFoldDB" id="A0A8K0CS77"/>
<dbReference type="EMBL" id="VTPC01027345">
    <property type="protein sequence ID" value="KAF2891604.1"/>
    <property type="molecule type" value="Genomic_DNA"/>
</dbReference>
<accession>A0A8K0CS77</accession>
<reference evidence="1" key="1">
    <citation type="submission" date="2019-08" db="EMBL/GenBank/DDBJ databases">
        <title>The genome of the North American firefly Photinus pyralis.</title>
        <authorList>
            <consortium name="Photinus pyralis genome working group"/>
            <person name="Fallon T.R."/>
            <person name="Sander Lower S.E."/>
            <person name="Weng J.-K."/>
        </authorList>
    </citation>
    <scope>NUCLEOTIDE SEQUENCE</scope>
    <source>
        <strain evidence="1">TRF0915ILg1</strain>
        <tissue evidence="1">Whole body</tissue>
    </source>
</reference>
<dbReference type="OrthoDB" id="6778564at2759"/>
<feature type="non-terminal residue" evidence="1">
    <location>
        <position position="1"/>
    </location>
</feature>
<evidence type="ECO:0000313" key="2">
    <source>
        <dbReference type="Proteomes" id="UP000801492"/>
    </source>
</evidence>
<protein>
    <submittedName>
        <fullName evidence="1">Uncharacterized protein</fullName>
    </submittedName>
</protein>
<dbReference type="Proteomes" id="UP000801492">
    <property type="component" value="Unassembled WGS sequence"/>
</dbReference>
<name>A0A8K0CS77_IGNLU</name>
<comment type="caution">
    <text evidence="1">The sequence shown here is derived from an EMBL/GenBank/DDBJ whole genome shotgun (WGS) entry which is preliminary data.</text>
</comment>
<keyword evidence="2" id="KW-1185">Reference proteome</keyword>
<organism evidence="1 2">
    <name type="scientific">Ignelater luminosus</name>
    <name type="common">Cucubano</name>
    <name type="synonym">Pyrophorus luminosus</name>
    <dbReference type="NCBI Taxonomy" id="2038154"/>
    <lineage>
        <taxon>Eukaryota</taxon>
        <taxon>Metazoa</taxon>
        <taxon>Ecdysozoa</taxon>
        <taxon>Arthropoda</taxon>
        <taxon>Hexapoda</taxon>
        <taxon>Insecta</taxon>
        <taxon>Pterygota</taxon>
        <taxon>Neoptera</taxon>
        <taxon>Endopterygota</taxon>
        <taxon>Coleoptera</taxon>
        <taxon>Polyphaga</taxon>
        <taxon>Elateriformia</taxon>
        <taxon>Elateroidea</taxon>
        <taxon>Elateridae</taxon>
        <taxon>Agrypninae</taxon>
        <taxon>Pyrophorini</taxon>
        <taxon>Ignelater</taxon>
    </lineage>
</organism>
<proteinExistence type="predicted"/>